<proteinExistence type="predicted"/>
<dbReference type="Proteomes" id="UP000199170">
    <property type="component" value="Unassembled WGS sequence"/>
</dbReference>
<keyword evidence="1" id="KW-1133">Transmembrane helix</keyword>
<keyword evidence="1" id="KW-0472">Membrane</keyword>
<dbReference type="InterPro" id="IPR055690">
    <property type="entry name" value="DUF7266"/>
</dbReference>
<dbReference type="RefSeq" id="WP_089764477.1">
    <property type="nucleotide sequence ID" value="NZ_FNPB01000001.1"/>
</dbReference>
<evidence type="ECO:0000313" key="3">
    <source>
        <dbReference type="Proteomes" id="UP000199170"/>
    </source>
</evidence>
<dbReference type="EMBL" id="FNPB01000001">
    <property type="protein sequence ID" value="SDX61236.1"/>
    <property type="molecule type" value="Genomic_DNA"/>
</dbReference>
<organism evidence="2 3">
    <name type="scientific">Halobellus clavatus</name>
    <dbReference type="NCBI Taxonomy" id="660517"/>
    <lineage>
        <taxon>Archaea</taxon>
        <taxon>Methanobacteriati</taxon>
        <taxon>Methanobacteriota</taxon>
        <taxon>Stenosarchaea group</taxon>
        <taxon>Halobacteria</taxon>
        <taxon>Halobacteriales</taxon>
        <taxon>Haloferacaceae</taxon>
        <taxon>Halobellus</taxon>
    </lineage>
</organism>
<dbReference type="AlphaFoldDB" id="A0A1H3D4H1"/>
<dbReference type="STRING" id="660517.SAMN04487946_101356"/>
<evidence type="ECO:0000256" key="1">
    <source>
        <dbReference type="SAM" id="Phobius"/>
    </source>
</evidence>
<dbReference type="OrthoDB" id="226715at2157"/>
<name>A0A1H3D4H1_9EURY</name>
<keyword evidence="1" id="KW-0812">Transmembrane</keyword>
<keyword evidence="3" id="KW-1185">Reference proteome</keyword>
<feature type="transmembrane region" description="Helical" evidence="1">
    <location>
        <begin position="12"/>
        <end position="35"/>
    </location>
</feature>
<protein>
    <submittedName>
        <fullName evidence="2">Uncharacterized protein</fullName>
    </submittedName>
</protein>
<reference evidence="3" key="1">
    <citation type="submission" date="2016-10" db="EMBL/GenBank/DDBJ databases">
        <authorList>
            <person name="Varghese N."/>
            <person name="Submissions S."/>
        </authorList>
    </citation>
    <scope>NUCLEOTIDE SEQUENCE [LARGE SCALE GENOMIC DNA]</scope>
    <source>
        <strain evidence="3">CGMCC 1.10118</strain>
    </source>
</reference>
<evidence type="ECO:0000313" key="2">
    <source>
        <dbReference type="EMBL" id="SDX61236.1"/>
    </source>
</evidence>
<sequence length="177" mass="18533">MTRDRAVSITVNYVIALAITAVLISGLLIGAGGYVEDQREAVVREELRVVGEQLVAGIDDADRLSRVGDPGAVRVGIDLPERVAGETYLIEVTEVRPSGSNPSRHDLTLRSSRTDVSITLTISTLVDLEETSVTGGWTAVRLDTGGAAHALVLAEGNASSTLALTAPEADLGRETLG</sequence>
<dbReference type="Pfam" id="PF23928">
    <property type="entry name" value="DUF7266"/>
    <property type="match status" value="1"/>
</dbReference>
<gene>
    <name evidence="2" type="ORF">SAMN04487946_101356</name>
</gene>
<accession>A0A1H3D4H1</accession>